<proteinExistence type="predicted"/>
<dbReference type="RefSeq" id="WP_190405474.1">
    <property type="nucleotide sequence ID" value="NZ_JACJRF010000003.1"/>
</dbReference>
<accession>A0ABR8CJP2</accession>
<protein>
    <submittedName>
        <fullName evidence="1">Uncharacterized protein</fullName>
    </submittedName>
</protein>
<sequence length="82" mass="9614">METKEKIEFAGLPLAVYREIAAHLRQVEEVEVSLIPQSSQQFDYYQSQIDSLCICWTANANSESRQRVQQILTYYKNRYGVH</sequence>
<organism evidence="1 2">
    <name type="scientific">Anabaena subtropica FACHB-260</name>
    <dbReference type="NCBI Taxonomy" id="2692884"/>
    <lineage>
        <taxon>Bacteria</taxon>
        <taxon>Bacillati</taxon>
        <taxon>Cyanobacteriota</taxon>
        <taxon>Cyanophyceae</taxon>
        <taxon>Nostocales</taxon>
        <taxon>Nostocaceae</taxon>
        <taxon>Anabaena</taxon>
    </lineage>
</organism>
<evidence type="ECO:0000313" key="1">
    <source>
        <dbReference type="EMBL" id="MBD2342986.1"/>
    </source>
</evidence>
<keyword evidence="2" id="KW-1185">Reference proteome</keyword>
<reference evidence="1 2" key="1">
    <citation type="journal article" date="2020" name="ISME J.">
        <title>Comparative genomics reveals insights into cyanobacterial evolution and habitat adaptation.</title>
        <authorList>
            <person name="Chen M.Y."/>
            <person name="Teng W.K."/>
            <person name="Zhao L."/>
            <person name="Hu C.X."/>
            <person name="Zhou Y.K."/>
            <person name="Han B.P."/>
            <person name="Song L.R."/>
            <person name="Shu W.S."/>
        </authorList>
    </citation>
    <scope>NUCLEOTIDE SEQUENCE [LARGE SCALE GENOMIC DNA]</scope>
    <source>
        <strain evidence="1 2">FACHB-260</strain>
    </source>
</reference>
<dbReference type="Proteomes" id="UP000607281">
    <property type="component" value="Unassembled WGS sequence"/>
</dbReference>
<name>A0ABR8CJP2_9NOST</name>
<evidence type="ECO:0000313" key="2">
    <source>
        <dbReference type="Proteomes" id="UP000607281"/>
    </source>
</evidence>
<comment type="caution">
    <text evidence="1">The sequence shown here is derived from an EMBL/GenBank/DDBJ whole genome shotgun (WGS) entry which is preliminary data.</text>
</comment>
<gene>
    <name evidence="1" type="ORF">H6G18_02340</name>
</gene>
<dbReference type="EMBL" id="JACJRF010000003">
    <property type="protein sequence ID" value="MBD2342986.1"/>
    <property type="molecule type" value="Genomic_DNA"/>
</dbReference>